<protein>
    <recommendedName>
        <fullName evidence="3">Toprim domain-containing protein</fullName>
    </recommendedName>
</protein>
<keyword evidence="2" id="KW-1185">Reference proteome</keyword>
<name>A0ABQ3I8R0_9BACT</name>
<reference evidence="2" key="1">
    <citation type="journal article" date="2019" name="Int. J. Syst. Evol. Microbiol.">
        <title>The Global Catalogue of Microorganisms (GCM) 10K type strain sequencing project: providing services to taxonomists for standard genome sequencing and annotation.</title>
        <authorList>
            <consortium name="The Broad Institute Genomics Platform"/>
            <consortium name="The Broad Institute Genome Sequencing Center for Infectious Disease"/>
            <person name="Wu L."/>
            <person name="Ma J."/>
        </authorList>
    </citation>
    <scope>NUCLEOTIDE SEQUENCE [LARGE SCALE GENOMIC DNA]</scope>
    <source>
        <strain evidence="2">CGMCC 1.15111</strain>
    </source>
</reference>
<sequence length="961" mass="113536">MPYFEHDEILKRTNGGLDIIIHLCPAAAKCVGNNRHFKLREDENTPSTSIKQMPDGNWIATDWGGSGKSADSEKRNAIQLWQHVKGVDYKTALEQIAIQWGIMPEEQLKQVRKPDFNSRDAKPDEKEGTYTFDFYKLEEMPKEWLSVLGPYAKIEKMAYYHWHAVKSYSMVKNGKVMTWNSRENYPILVIHEEGFKKIYQPLAFEKKDRFRYAVDSEKDTNFIHGLAQAKKWYLDNNKWEAPDYKETEEDAESKEDRKETKIPELIICSGDRDALNVAGMGYFVVWKNSESAKITGKQMMDMQKYAEKIYNLPDIDNTGIIQGHKLAMIYMDIHTIWLPAELRNAKDWRGNPRKDLLDFCEWKRDRASSEFKQLLRISYPMKFWDSYVNKNGKITYEVRDTYMFNFLSRNGYYIYRKEGVKEDFIFIHVDGNIVAEVNAIDVKKFVIRFLFERREDIKLRDFFLRTPRLNPSALTDLHETELDFRSYFKDGRIYFFSNGAFMVSADGIEKLKPGTIDKYVWEEKVLKNGLKKGFQIEKPFFKVTHFLDEDGKQVIEDLEILNDDCEFFRYLIQTSRVHWQAELEDRLDNLPPKERRAYLEKYKFSIEGPNLEAEEIREQKLQLLNKMYVIGYVMHRNRKRSRPWVPLAMDYRLSDANKSFGGSGKSMIFETGLFAMSRMVKINGKDKKLWTQEHLFTEVTKDTDFILFDDLDEYFDFRMLFTYTSGSFSVNPKFGKRFTMSNDEAPLIVGTTNYGLRDTTPSIRRRLFPMLFSDYYHLAGDGYREHREINAEFGHDILDEDTTPEEWNRFYNFMMQCLQLYLQLPKPVYPPMSQMELRNLRSKMGDTFFYWAEVFFSPAGDNLNKELVKAEVMEEYQKEVGGKFKLSSQGFKDKLEAYCMYSNLTYNPLPTDERNNRIIRLHNGKTTEMIFVATEDWMANEDKRQADQEIDNNLKQISDEF</sequence>
<dbReference type="RefSeq" id="WP_189630151.1">
    <property type="nucleotide sequence ID" value="NZ_BNAG01000003.1"/>
</dbReference>
<evidence type="ECO:0008006" key="3">
    <source>
        <dbReference type="Google" id="ProtNLM"/>
    </source>
</evidence>
<evidence type="ECO:0000313" key="1">
    <source>
        <dbReference type="EMBL" id="GHE65172.1"/>
    </source>
</evidence>
<evidence type="ECO:0000313" key="2">
    <source>
        <dbReference type="Proteomes" id="UP000658258"/>
    </source>
</evidence>
<proteinExistence type="predicted"/>
<comment type="caution">
    <text evidence="1">The sequence shown here is derived from an EMBL/GenBank/DDBJ whole genome shotgun (WGS) entry which is preliminary data.</text>
</comment>
<dbReference type="EMBL" id="BNAG01000003">
    <property type="protein sequence ID" value="GHE65172.1"/>
    <property type="molecule type" value="Genomic_DNA"/>
</dbReference>
<dbReference type="Proteomes" id="UP000658258">
    <property type="component" value="Unassembled WGS sequence"/>
</dbReference>
<gene>
    <name evidence="1" type="ORF">GCM10011340_20310</name>
</gene>
<accession>A0ABQ3I8R0</accession>
<organism evidence="1 2">
    <name type="scientific">Roseivirga thermotolerans</name>
    <dbReference type="NCBI Taxonomy" id="1758176"/>
    <lineage>
        <taxon>Bacteria</taxon>
        <taxon>Pseudomonadati</taxon>
        <taxon>Bacteroidota</taxon>
        <taxon>Cytophagia</taxon>
        <taxon>Cytophagales</taxon>
        <taxon>Roseivirgaceae</taxon>
        <taxon>Roseivirga</taxon>
    </lineage>
</organism>